<feature type="binding site" evidence="11">
    <location>
        <position position="128"/>
    </location>
    <ligand>
        <name>Mg(2+)</name>
        <dbReference type="ChEBI" id="CHEBI:18420"/>
    </ligand>
</feature>
<evidence type="ECO:0000256" key="6">
    <source>
        <dbReference type="ARBA" id="ARBA00022801"/>
    </source>
</evidence>
<feature type="binding site" evidence="11">
    <location>
        <position position="100"/>
    </location>
    <ligand>
        <name>Zn(2+)</name>
        <dbReference type="ChEBI" id="CHEBI:29105"/>
    </ligand>
</feature>
<dbReference type="Gene3D" id="3.40.50.1000">
    <property type="entry name" value="HAD superfamily/HAD-like"/>
    <property type="match status" value="1"/>
</dbReference>
<dbReference type="SUPFAM" id="SSF56784">
    <property type="entry name" value="HAD-like"/>
    <property type="match status" value="1"/>
</dbReference>
<protein>
    <recommendedName>
        <fullName evidence="8 9">D,D-heptose 1,7-bisphosphate phosphatase</fullName>
        <ecNumber evidence="9">3.1.3.-</ecNumber>
    </recommendedName>
</protein>
<keyword evidence="4 9" id="KW-0963">Cytoplasm</keyword>
<feature type="binding site" evidence="11">
    <location>
        <position position="7"/>
    </location>
    <ligand>
        <name>Mg(2+)</name>
        <dbReference type="ChEBI" id="CHEBI:18420"/>
    </ligand>
</feature>
<proteinExistence type="inferred from homology"/>
<keyword evidence="11" id="KW-0460">Magnesium</keyword>
<feature type="active site" description="Proton donor" evidence="10">
    <location>
        <position position="9"/>
    </location>
</feature>
<evidence type="ECO:0000256" key="9">
    <source>
        <dbReference type="PIRNR" id="PIRNR004682"/>
    </source>
</evidence>
<keyword evidence="7 9" id="KW-0119">Carbohydrate metabolism</keyword>
<evidence type="ECO:0000256" key="10">
    <source>
        <dbReference type="PIRSR" id="PIRSR004682-1"/>
    </source>
</evidence>
<dbReference type="EMBL" id="FWWR01000009">
    <property type="protein sequence ID" value="SMB85929.1"/>
    <property type="molecule type" value="Genomic_DNA"/>
</dbReference>
<gene>
    <name evidence="12" type="ORF">SAMN00017477_0829</name>
</gene>
<dbReference type="InterPro" id="IPR004446">
    <property type="entry name" value="Heptose_bisP_phosphatase"/>
</dbReference>
<organism evidence="12 13">
    <name type="scientific">Peptoniphilus asaccharolyticus DSM 20463</name>
    <dbReference type="NCBI Taxonomy" id="573058"/>
    <lineage>
        <taxon>Bacteria</taxon>
        <taxon>Bacillati</taxon>
        <taxon>Bacillota</taxon>
        <taxon>Tissierellia</taxon>
        <taxon>Tissierellales</taxon>
        <taxon>Peptoniphilaceae</taxon>
        <taxon>Peptoniphilus</taxon>
    </lineage>
</organism>
<comment type="cofactor">
    <cofactor evidence="11">
        <name>Zn(2+)</name>
        <dbReference type="ChEBI" id="CHEBI:29105"/>
    </cofactor>
</comment>
<comment type="cofactor">
    <cofactor evidence="1 11">
        <name>Mg(2+)</name>
        <dbReference type="ChEBI" id="CHEBI:18420"/>
    </cofactor>
</comment>
<dbReference type="InterPro" id="IPR006543">
    <property type="entry name" value="Histidinol-phos"/>
</dbReference>
<dbReference type="RefSeq" id="WP_084230471.1">
    <property type="nucleotide sequence ID" value="NZ_FWWR01000009.1"/>
</dbReference>
<name>A0A1W1UXY7_PEPAS</name>
<evidence type="ECO:0000256" key="2">
    <source>
        <dbReference type="ARBA" id="ARBA00004496"/>
    </source>
</evidence>
<evidence type="ECO:0000256" key="11">
    <source>
        <dbReference type="PIRSR" id="PIRSR004682-4"/>
    </source>
</evidence>
<evidence type="ECO:0000313" key="13">
    <source>
        <dbReference type="Proteomes" id="UP000192368"/>
    </source>
</evidence>
<evidence type="ECO:0000256" key="1">
    <source>
        <dbReference type="ARBA" id="ARBA00001946"/>
    </source>
</evidence>
<dbReference type="Pfam" id="PF08645">
    <property type="entry name" value="PNK3P"/>
    <property type="match status" value="1"/>
</dbReference>
<dbReference type="GO" id="GO:0005975">
    <property type="term" value="P:carbohydrate metabolic process"/>
    <property type="evidence" value="ECO:0007669"/>
    <property type="project" value="InterPro"/>
</dbReference>
<dbReference type="EC" id="3.1.3.-" evidence="9"/>
<dbReference type="NCBIfam" id="TIGR01662">
    <property type="entry name" value="HAD-SF-IIIA"/>
    <property type="match status" value="1"/>
</dbReference>
<dbReference type="PIRSF" id="PIRSF004682">
    <property type="entry name" value="GmhB"/>
    <property type="match status" value="1"/>
</dbReference>
<accession>A0A1W1UXY7</accession>
<comment type="subcellular location">
    <subcellularLocation>
        <location evidence="2 9">Cytoplasm</location>
    </subcellularLocation>
</comment>
<reference evidence="13" key="1">
    <citation type="submission" date="2017-04" db="EMBL/GenBank/DDBJ databases">
        <authorList>
            <person name="Varghese N."/>
            <person name="Submissions S."/>
        </authorList>
    </citation>
    <scope>NUCLEOTIDE SEQUENCE [LARGE SCALE GENOMIC DNA]</scope>
    <source>
        <strain evidence="13">DSM 20463</strain>
    </source>
</reference>
<dbReference type="InterPro" id="IPR023214">
    <property type="entry name" value="HAD_sf"/>
</dbReference>
<dbReference type="GO" id="GO:0005737">
    <property type="term" value="C:cytoplasm"/>
    <property type="evidence" value="ECO:0007669"/>
    <property type="project" value="UniProtKB-SubCell"/>
</dbReference>
<evidence type="ECO:0000313" key="12">
    <source>
        <dbReference type="EMBL" id="SMB85929.1"/>
    </source>
</evidence>
<dbReference type="GO" id="GO:0046872">
    <property type="term" value="F:metal ion binding"/>
    <property type="evidence" value="ECO:0007669"/>
    <property type="project" value="UniProtKB-KW"/>
</dbReference>
<feature type="binding site" evidence="11">
    <location>
        <position position="92"/>
    </location>
    <ligand>
        <name>Zn(2+)</name>
        <dbReference type="ChEBI" id="CHEBI:29105"/>
    </ligand>
</feature>
<dbReference type="InterPro" id="IPR006549">
    <property type="entry name" value="HAD-SF_hydro_IIIA"/>
</dbReference>
<keyword evidence="6 9" id="KW-0378">Hydrolase</keyword>
<feature type="binding site" evidence="11">
    <location>
        <position position="9"/>
    </location>
    <ligand>
        <name>Mg(2+)</name>
        <dbReference type="ChEBI" id="CHEBI:18420"/>
    </ligand>
</feature>
<dbReference type="Proteomes" id="UP000192368">
    <property type="component" value="Unassembled WGS sequence"/>
</dbReference>
<dbReference type="InterPro" id="IPR013954">
    <property type="entry name" value="PNK3P"/>
</dbReference>
<evidence type="ECO:0000256" key="5">
    <source>
        <dbReference type="ARBA" id="ARBA00022723"/>
    </source>
</evidence>
<dbReference type="InterPro" id="IPR036412">
    <property type="entry name" value="HAD-like_sf"/>
</dbReference>
<dbReference type="STRING" id="573058.SAMN00017477_0829"/>
<dbReference type="NCBIfam" id="TIGR01656">
    <property type="entry name" value="Histidinol-ppas"/>
    <property type="match status" value="1"/>
</dbReference>
<dbReference type="PANTHER" id="PTHR42891:SF1">
    <property type="entry name" value="D-GLYCERO-BETA-D-MANNO-HEPTOSE-1,7-BISPHOSPHATE 7-PHOSPHATASE"/>
    <property type="match status" value="1"/>
</dbReference>
<evidence type="ECO:0000256" key="3">
    <source>
        <dbReference type="ARBA" id="ARBA00011245"/>
    </source>
</evidence>
<keyword evidence="11" id="KW-0862">Zinc</keyword>
<comment type="similarity">
    <text evidence="9">Belongs to the gmhB family.</text>
</comment>
<feature type="binding site" evidence="11">
    <location>
        <position position="98"/>
    </location>
    <ligand>
        <name>Zn(2+)</name>
        <dbReference type="ChEBI" id="CHEBI:29105"/>
    </ligand>
</feature>
<dbReference type="AlphaFoldDB" id="A0A1W1UXY7"/>
<evidence type="ECO:0000256" key="8">
    <source>
        <dbReference type="ARBA" id="ARBA00031828"/>
    </source>
</evidence>
<comment type="subunit">
    <text evidence="3">Monomer.</text>
</comment>
<evidence type="ECO:0000256" key="7">
    <source>
        <dbReference type="ARBA" id="ARBA00023277"/>
    </source>
</evidence>
<sequence length="163" mass="18851">MKIAFLDRDGTINLDYPDEEWKNIKEPIILDRAIEGMRALIYMGYKIIIITNQYLIGDEIISLKQYEDFTSKLLKKLNDNGVEILDIFFCPHSKSENCDCCKPKTGMLEQALRKYPDINLEKSFYCGDSKSDLEFAKSCNLKFYGINFGEDSVSNLSELKFKL</sequence>
<feature type="active site" description="Nucleophile" evidence="10">
    <location>
        <position position="7"/>
    </location>
</feature>
<dbReference type="GO" id="GO:0016791">
    <property type="term" value="F:phosphatase activity"/>
    <property type="evidence" value="ECO:0007669"/>
    <property type="project" value="InterPro"/>
</dbReference>
<keyword evidence="13" id="KW-1185">Reference proteome</keyword>
<dbReference type="PANTHER" id="PTHR42891">
    <property type="entry name" value="D-GLYCERO-BETA-D-MANNO-HEPTOSE-1,7-BISPHOSPHATE 7-PHOSPHATASE"/>
    <property type="match status" value="1"/>
</dbReference>
<feature type="binding site" evidence="11">
    <location>
        <position position="90"/>
    </location>
    <ligand>
        <name>Zn(2+)</name>
        <dbReference type="ChEBI" id="CHEBI:29105"/>
    </ligand>
</feature>
<dbReference type="OrthoDB" id="9801899at2"/>
<keyword evidence="5 11" id="KW-0479">Metal-binding</keyword>
<evidence type="ECO:0000256" key="4">
    <source>
        <dbReference type="ARBA" id="ARBA00022490"/>
    </source>
</evidence>